<dbReference type="KEGG" id="fpw:IA04_02730"/>
<dbReference type="EMBL" id="CP059075">
    <property type="protein sequence ID" value="QRE03361.1"/>
    <property type="molecule type" value="Genomic_DNA"/>
</dbReference>
<protein>
    <submittedName>
        <fullName evidence="1">Uncharacterized protein</fullName>
    </submittedName>
</protein>
<dbReference type="GeneID" id="66552756"/>
<evidence type="ECO:0000313" key="1">
    <source>
        <dbReference type="EMBL" id="QRE03361.1"/>
    </source>
</evidence>
<dbReference type="SUPFAM" id="SSF158668">
    <property type="entry name" value="MtlR-like"/>
    <property type="match status" value="1"/>
</dbReference>
<dbReference type="Proteomes" id="UP000596329">
    <property type="component" value="Chromosome"/>
</dbReference>
<sequence length="190" mass="22438">MEDIKIVDDRISTKASDLNNLNVHEIRSHVIVTINQFENYCSHILLSYFSPKEDKEYDFMKVLMNGSIIGFGAKVKVLRSLSIIDEDEFSQLMQLANIRNGFAHSLHFENLTEDCGKEKGETLKLQHSLEILNNKGEIELRNMKEWFEIFMDKSDYFLFWLPKIYEDYNVNGEIKKVTKKDNYRKRKKTN</sequence>
<accession>A0A075SC88</accession>
<dbReference type="InterPro" id="IPR038026">
    <property type="entry name" value="MtlR-like_sf"/>
</dbReference>
<reference evidence="1 2" key="1">
    <citation type="submission" date="2020-07" db="EMBL/GenBank/DDBJ databases">
        <title>Genomic characterization of Flavobacterium psychrophilum strains.</title>
        <authorList>
            <person name="Castillo D."/>
            <person name="Jorgensen J."/>
            <person name="Middelboe M."/>
        </authorList>
    </citation>
    <scope>NUCLEOTIDE SEQUENCE [LARGE SCALE GENOMIC DNA]</scope>
    <source>
        <strain evidence="1 2">FPS-R7</strain>
    </source>
</reference>
<dbReference type="OMA" id="VHEIRSH"/>
<dbReference type="Gene3D" id="1.20.120.330">
    <property type="entry name" value="Nucleotidyltransferases domain 2"/>
    <property type="match status" value="1"/>
</dbReference>
<dbReference type="KEGG" id="fpv:IA03_02820"/>
<name>A0A075SC88_FLAPS</name>
<proteinExistence type="predicted"/>
<evidence type="ECO:0000313" key="2">
    <source>
        <dbReference type="Proteomes" id="UP000596329"/>
    </source>
</evidence>
<dbReference type="AlphaFoldDB" id="A0A075SC88"/>
<dbReference type="KEGG" id="fpc:FPSM_01771"/>
<dbReference type="KEGG" id="fpq:IB65_02745"/>
<gene>
    <name evidence="1" type="ORF">H0H26_10710</name>
</gene>
<organism evidence="1 2">
    <name type="scientific">Flavobacterium psychrophilum</name>
    <dbReference type="NCBI Taxonomy" id="96345"/>
    <lineage>
        <taxon>Bacteria</taxon>
        <taxon>Pseudomonadati</taxon>
        <taxon>Bacteroidota</taxon>
        <taxon>Flavobacteriia</taxon>
        <taxon>Flavobacteriales</taxon>
        <taxon>Flavobacteriaceae</taxon>
        <taxon>Flavobacterium</taxon>
    </lineage>
</organism>
<dbReference type="RefSeq" id="WP_011962724.1">
    <property type="nucleotide sequence ID" value="NZ_CBCRUL010000006.1"/>
</dbReference>